<reference evidence="1 2" key="1">
    <citation type="journal article" date="2018" name="Mol. Ecol.">
        <title>The obligate alkalophilic soda-lake fungus Sodiomyces alkalinus has shifted to a protein diet.</title>
        <authorList>
            <person name="Grum-Grzhimaylo A.A."/>
            <person name="Falkoski D.L."/>
            <person name="van den Heuvel J."/>
            <person name="Valero-Jimenez C.A."/>
            <person name="Min B."/>
            <person name="Choi I.G."/>
            <person name="Lipzen A."/>
            <person name="Daum C.G."/>
            <person name="Aanen D.K."/>
            <person name="Tsang A."/>
            <person name="Henrissat B."/>
            <person name="Bilanenko E.N."/>
            <person name="de Vries R.P."/>
            <person name="van Kan J.A.L."/>
            <person name="Grigoriev I.V."/>
            <person name="Debets A.J.M."/>
        </authorList>
    </citation>
    <scope>NUCLEOTIDE SEQUENCE [LARGE SCALE GENOMIC DNA]</scope>
    <source>
        <strain evidence="1 2">F11</strain>
    </source>
</reference>
<evidence type="ECO:0000313" key="2">
    <source>
        <dbReference type="Proteomes" id="UP000272025"/>
    </source>
</evidence>
<keyword evidence="2" id="KW-1185">Reference proteome</keyword>
<gene>
    <name evidence="1" type="ORF">SODALDRAFT_356571</name>
</gene>
<protein>
    <submittedName>
        <fullName evidence="1">Uncharacterized protein</fullName>
    </submittedName>
</protein>
<accession>A0A3N2Q1F5</accession>
<dbReference type="AlphaFoldDB" id="A0A3N2Q1F5"/>
<dbReference type="RefSeq" id="XP_028468368.1">
    <property type="nucleotide sequence ID" value="XM_028613921.1"/>
</dbReference>
<dbReference type="EMBL" id="ML119052">
    <property type="protein sequence ID" value="ROT40562.1"/>
    <property type="molecule type" value="Genomic_DNA"/>
</dbReference>
<dbReference type="Proteomes" id="UP000272025">
    <property type="component" value="Unassembled WGS sequence"/>
</dbReference>
<sequence>MRTIPGAVHAVCALHHAALIMQFDATLRDAMRHGKENDSLKIKMSIRALQFGLVRGLHTRILLCTGKYLVFADENSMMYNVVSWLNSNMTIKS</sequence>
<name>A0A3N2Q1F5_SODAK</name>
<dbReference type="GeneID" id="39582399"/>
<organism evidence="1 2">
    <name type="scientific">Sodiomyces alkalinus (strain CBS 110278 / VKM F-3762 / F11)</name>
    <name type="common">Alkaliphilic filamentous fungus</name>
    <dbReference type="NCBI Taxonomy" id="1314773"/>
    <lineage>
        <taxon>Eukaryota</taxon>
        <taxon>Fungi</taxon>
        <taxon>Dikarya</taxon>
        <taxon>Ascomycota</taxon>
        <taxon>Pezizomycotina</taxon>
        <taxon>Sordariomycetes</taxon>
        <taxon>Hypocreomycetidae</taxon>
        <taxon>Glomerellales</taxon>
        <taxon>Plectosphaerellaceae</taxon>
        <taxon>Sodiomyces</taxon>
    </lineage>
</organism>
<proteinExistence type="predicted"/>
<evidence type="ECO:0000313" key="1">
    <source>
        <dbReference type="EMBL" id="ROT40562.1"/>
    </source>
</evidence>